<accession>A0A830I100</accession>
<dbReference type="Pfam" id="PF03266">
    <property type="entry name" value="NTPase_1"/>
    <property type="match status" value="1"/>
</dbReference>
<dbReference type="OrthoDB" id="446244at2759"/>
<dbReference type="Proteomes" id="UP000660262">
    <property type="component" value="Unassembled WGS sequence"/>
</dbReference>
<evidence type="ECO:0000313" key="6">
    <source>
        <dbReference type="Proteomes" id="UP000660262"/>
    </source>
</evidence>
<dbReference type="SUPFAM" id="SSF52141">
    <property type="entry name" value="Uracil-DNA glycosylase-like"/>
    <property type="match status" value="1"/>
</dbReference>
<evidence type="ECO:0000256" key="1">
    <source>
        <dbReference type="ARBA" id="ARBA00022741"/>
    </source>
</evidence>
<protein>
    <recommendedName>
        <fullName evidence="7">Uracil-DNA glycosylase-like domain-containing protein</fullName>
    </recommendedName>
</protein>
<dbReference type="EMBL" id="BNJQ01000034">
    <property type="protein sequence ID" value="GHP11401.1"/>
    <property type="molecule type" value="Genomic_DNA"/>
</dbReference>
<dbReference type="InterPro" id="IPR036895">
    <property type="entry name" value="Uracil-DNA_glycosylase-like_sf"/>
</dbReference>
<dbReference type="GO" id="GO:0017111">
    <property type="term" value="F:ribonucleoside triphosphate phosphatase activity"/>
    <property type="evidence" value="ECO:0007669"/>
    <property type="project" value="InterPro"/>
</dbReference>
<dbReference type="Gene3D" id="3.40.470.10">
    <property type="entry name" value="Uracil-DNA glycosylase-like domain"/>
    <property type="match status" value="1"/>
</dbReference>
<dbReference type="Gene3D" id="3.40.50.300">
    <property type="entry name" value="P-loop containing nucleotide triphosphate hydrolases"/>
    <property type="match status" value="1"/>
</dbReference>
<evidence type="ECO:0000256" key="4">
    <source>
        <dbReference type="SAM" id="MobiDB-lite"/>
    </source>
</evidence>
<evidence type="ECO:0008006" key="7">
    <source>
        <dbReference type="Google" id="ProtNLM"/>
    </source>
</evidence>
<keyword evidence="1" id="KW-0547">Nucleotide-binding</keyword>
<evidence type="ECO:0000256" key="2">
    <source>
        <dbReference type="ARBA" id="ARBA00022801"/>
    </source>
</evidence>
<dbReference type="GO" id="GO:0005524">
    <property type="term" value="F:ATP binding"/>
    <property type="evidence" value="ECO:0007669"/>
    <property type="project" value="UniProtKB-KW"/>
</dbReference>
<reference evidence="5" key="1">
    <citation type="submission" date="2020-10" db="EMBL/GenBank/DDBJ databases">
        <title>Unveiling of a novel bifunctional photoreceptor, Dualchrome1, isolated from a cosmopolitan green alga.</title>
        <authorList>
            <person name="Suzuki S."/>
            <person name="Kawachi M."/>
        </authorList>
    </citation>
    <scope>NUCLEOTIDE SEQUENCE</scope>
    <source>
        <strain evidence="5">NIES 2893</strain>
    </source>
</reference>
<evidence type="ECO:0000313" key="5">
    <source>
        <dbReference type="EMBL" id="GHP11401.1"/>
    </source>
</evidence>
<sequence length="342" mass="37014">MGPSVGNYVVHVADFEETALPAVTRCDDANTPVVVVIDEVGKMELKSEKFIATVHAALDRKGEQKRMVLGTLPTPRYGHKIQEVEDIRAREDVLVLKIKQANRDAATDAVTAALTAWTDEEGLDSASVHLDGLRPFLDEGQEHKLATTSSAPSPSTPQPEGGPAKKPRTDDAINASAVCGPLIGAEVPRVLLLGHTASPAPKIPGTEYAERSMWSVLGPALYARCTGEYTAARAAAAAAGIAIWDVYEDLKSRRGVKKLNDLSTFLRTHDSIDRVCFIGAQAKSSFVKSKDLRKEISANGDTWRDGSRTVRLITLPSSSRANTHVSQGEKVRLWRESLLDKL</sequence>
<gene>
    <name evidence="5" type="ORF">PPROV_001012900</name>
</gene>
<proteinExistence type="predicted"/>
<keyword evidence="2" id="KW-0378">Hydrolase</keyword>
<name>A0A830I100_9CHLO</name>
<dbReference type="PANTHER" id="PTHR43146:SF1">
    <property type="entry name" value="CANCER-RELATED NUCLEOSIDE-TRIPHOSPHATASE"/>
    <property type="match status" value="1"/>
</dbReference>
<feature type="region of interest" description="Disordered" evidence="4">
    <location>
        <begin position="144"/>
        <end position="170"/>
    </location>
</feature>
<keyword evidence="3" id="KW-0067">ATP-binding</keyword>
<keyword evidence="6" id="KW-1185">Reference proteome</keyword>
<dbReference type="PANTHER" id="PTHR43146">
    <property type="entry name" value="CANCER-RELATED NUCLEOSIDE-TRIPHOSPHATASE"/>
    <property type="match status" value="1"/>
</dbReference>
<dbReference type="AlphaFoldDB" id="A0A830I100"/>
<organism evidence="5 6">
    <name type="scientific">Pycnococcus provasolii</name>
    <dbReference type="NCBI Taxonomy" id="41880"/>
    <lineage>
        <taxon>Eukaryota</taxon>
        <taxon>Viridiplantae</taxon>
        <taxon>Chlorophyta</taxon>
        <taxon>Pseudoscourfieldiophyceae</taxon>
        <taxon>Pseudoscourfieldiales</taxon>
        <taxon>Pycnococcaceae</taxon>
        <taxon>Pycnococcus</taxon>
    </lineage>
</organism>
<dbReference type="InterPro" id="IPR004948">
    <property type="entry name" value="Nuc-triphosphatase_THEP1"/>
</dbReference>
<dbReference type="InterPro" id="IPR027417">
    <property type="entry name" value="P-loop_NTPase"/>
</dbReference>
<comment type="caution">
    <text evidence="5">The sequence shown here is derived from an EMBL/GenBank/DDBJ whole genome shotgun (WGS) entry which is preliminary data.</text>
</comment>
<evidence type="ECO:0000256" key="3">
    <source>
        <dbReference type="ARBA" id="ARBA00022840"/>
    </source>
</evidence>